<dbReference type="InterPro" id="IPR051359">
    <property type="entry name" value="CaCA_antiporter"/>
</dbReference>
<dbReference type="Pfam" id="PF01699">
    <property type="entry name" value="Na_Ca_ex"/>
    <property type="match status" value="2"/>
</dbReference>
<feature type="compositionally biased region" description="Low complexity" evidence="6">
    <location>
        <begin position="432"/>
        <end position="442"/>
    </location>
</feature>
<evidence type="ECO:0000256" key="6">
    <source>
        <dbReference type="SAM" id="MobiDB-lite"/>
    </source>
</evidence>
<feature type="transmembrane region" description="Helical" evidence="7">
    <location>
        <begin position="594"/>
        <end position="615"/>
    </location>
</feature>
<feature type="transmembrane region" description="Helical" evidence="7">
    <location>
        <begin position="522"/>
        <end position="541"/>
    </location>
</feature>
<feature type="region of interest" description="Disordered" evidence="6">
    <location>
        <begin position="424"/>
        <end position="444"/>
    </location>
</feature>
<organism evidence="10 11">
    <name type="scientific">Durusdinium trenchii</name>
    <dbReference type="NCBI Taxonomy" id="1381693"/>
    <lineage>
        <taxon>Eukaryota</taxon>
        <taxon>Sar</taxon>
        <taxon>Alveolata</taxon>
        <taxon>Dinophyceae</taxon>
        <taxon>Suessiales</taxon>
        <taxon>Symbiodiniaceae</taxon>
        <taxon>Durusdinium</taxon>
    </lineage>
</organism>
<feature type="chain" id="PRO_5046457348" description="Sodium/calcium exchanger membrane region domain-containing protein" evidence="8">
    <location>
        <begin position="23"/>
        <end position="769"/>
    </location>
</feature>
<dbReference type="PANTHER" id="PTHR12266:SF0">
    <property type="entry name" value="MITOCHONDRIAL SODIUM_CALCIUM EXCHANGER PROTEIN"/>
    <property type="match status" value="1"/>
</dbReference>
<dbReference type="InterPro" id="IPR004837">
    <property type="entry name" value="NaCa_Exmemb"/>
</dbReference>
<dbReference type="Proteomes" id="UP001642484">
    <property type="component" value="Unassembled WGS sequence"/>
</dbReference>
<feature type="transmembrane region" description="Helical" evidence="7">
    <location>
        <begin position="732"/>
        <end position="755"/>
    </location>
</feature>
<keyword evidence="4 7" id="KW-1133">Transmembrane helix</keyword>
<evidence type="ECO:0000256" key="4">
    <source>
        <dbReference type="ARBA" id="ARBA00022989"/>
    </source>
</evidence>
<feature type="transmembrane region" description="Helical" evidence="7">
    <location>
        <begin position="669"/>
        <end position="692"/>
    </location>
</feature>
<dbReference type="Gene3D" id="1.20.1420.30">
    <property type="entry name" value="NCX, central ion-binding region"/>
    <property type="match status" value="2"/>
</dbReference>
<evidence type="ECO:0000313" key="10">
    <source>
        <dbReference type="EMBL" id="CAK9059093.1"/>
    </source>
</evidence>
<feature type="transmembrane region" description="Helical" evidence="7">
    <location>
        <begin position="291"/>
        <end position="314"/>
    </location>
</feature>
<name>A0ABP0N6L0_9DINO</name>
<feature type="transmembrane region" description="Helical" evidence="7">
    <location>
        <begin position="249"/>
        <end position="279"/>
    </location>
</feature>
<feature type="transmembrane region" description="Helical" evidence="7">
    <location>
        <begin position="561"/>
        <end position="582"/>
    </location>
</feature>
<dbReference type="InterPro" id="IPR044880">
    <property type="entry name" value="NCX_ion-bd_dom_sf"/>
</dbReference>
<keyword evidence="2" id="KW-0813">Transport</keyword>
<feature type="transmembrane region" description="Helical" evidence="7">
    <location>
        <begin position="326"/>
        <end position="351"/>
    </location>
</feature>
<gene>
    <name evidence="10" type="ORF">CCMP2556_LOCUS29124</name>
</gene>
<dbReference type="EMBL" id="CAXAMN010021385">
    <property type="protein sequence ID" value="CAK9059093.1"/>
    <property type="molecule type" value="Genomic_DNA"/>
</dbReference>
<feature type="transmembrane region" description="Helical" evidence="7">
    <location>
        <begin position="698"/>
        <end position="720"/>
    </location>
</feature>
<feature type="transmembrane region" description="Helical" evidence="7">
    <location>
        <begin position="635"/>
        <end position="657"/>
    </location>
</feature>
<sequence length="769" mass="82598">MNIVPLWPRVVGALALLVRALGQDAECFADGKALDAEALSAFTWNQLAANKSVEFYRCLHDATSLHTMLSALYFSNSAIPESVTLKEAPGLGTIWLNPEAKEHHLWYTHGHVHRRVILQGMSPTPDIFLDYASCDTSAGTICSVLEVGEKDDACIASKDEACKVQIAERMKELQDGQLAVDSQMKDGEVEGAFCSLAAVASNREDARQALSWLSGHSSAQCMLMSCNADDDTLLDYEAIYACTLKGNAFWATILCLLLLFYYFIVMGVVADGYLVPVLIQIGRGLKMSDALLGATLLALGGSANDFMIGFMSALANGGGESSESDVRLWLGGVFGTGVFINTFVASLVLLFAGSEGIQVNPSVLTRDISFRFLAVGLMILFGSFGFVSTYMALIMNLFYVLYVFLSLRESRRARRASADAAVGPSAVTGAPAPRRGSSFSAGSGPGSFVGRGSRVAVSFPALAGEPVAEPPSFAADSWMDRLKLHAGWEEDGGAIERLSFALALPLRPLLVLTMATTTWDDLVNVLLPMGMCFFIPFGITGSPTSNLYTQAFEVEDSKSPWMARVTLVLFWLVGLALSLATWTTSRNLPPKHYVAQMSFNWATFLTSLLWVALLANEVVGAMQLVGTIMGLEPMPMGITLLAWGNCVDNVFGLLGLAKAGEFRVAITGIYAGPMFNVLFGNGSILLLSSILHGGRTPFMMTPCAFILLGSLEVILLATLLHSKVSGWRMTRSLGIFLGIAYPVVLVIGFAIQYGLYPSDANEDALIATS</sequence>
<keyword evidence="11" id="KW-1185">Reference proteome</keyword>
<feature type="transmembrane region" description="Helical" evidence="7">
    <location>
        <begin position="363"/>
        <end position="381"/>
    </location>
</feature>
<evidence type="ECO:0000313" key="11">
    <source>
        <dbReference type="Proteomes" id="UP001642484"/>
    </source>
</evidence>
<evidence type="ECO:0000256" key="7">
    <source>
        <dbReference type="SAM" id="Phobius"/>
    </source>
</evidence>
<keyword evidence="3 7" id="KW-0812">Transmembrane</keyword>
<feature type="transmembrane region" description="Helical" evidence="7">
    <location>
        <begin position="387"/>
        <end position="405"/>
    </location>
</feature>
<evidence type="ECO:0000259" key="9">
    <source>
        <dbReference type="Pfam" id="PF01699"/>
    </source>
</evidence>
<evidence type="ECO:0000256" key="2">
    <source>
        <dbReference type="ARBA" id="ARBA00022448"/>
    </source>
</evidence>
<accession>A0ABP0N6L0</accession>
<feature type="domain" description="Sodium/calcium exchanger membrane region" evidence="9">
    <location>
        <begin position="257"/>
        <end position="407"/>
    </location>
</feature>
<keyword evidence="5 7" id="KW-0472">Membrane</keyword>
<dbReference type="PANTHER" id="PTHR12266">
    <property type="entry name" value="NA+/CA2+ K+ INDEPENDENT EXCHANGER"/>
    <property type="match status" value="1"/>
</dbReference>
<comment type="caution">
    <text evidence="10">The sequence shown here is derived from an EMBL/GenBank/DDBJ whole genome shotgun (WGS) entry which is preliminary data.</text>
</comment>
<evidence type="ECO:0000256" key="5">
    <source>
        <dbReference type="ARBA" id="ARBA00023136"/>
    </source>
</evidence>
<feature type="domain" description="Sodium/calcium exchanger membrane region" evidence="9">
    <location>
        <begin position="600"/>
        <end position="747"/>
    </location>
</feature>
<protein>
    <recommendedName>
        <fullName evidence="9">Sodium/calcium exchanger membrane region domain-containing protein</fullName>
    </recommendedName>
</protein>
<comment type="subcellular location">
    <subcellularLocation>
        <location evidence="1">Membrane</location>
        <topology evidence="1">Multi-pass membrane protein</topology>
    </subcellularLocation>
</comment>
<reference evidence="10 11" key="1">
    <citation type="submission" date="2024-02" db="EMBL/GenBank/DDBJ databases">
        <authorList>
            <person name="Chen Y."/>
            <person name="Shah S."/>
            <person name="Dougan E. K."/>
            <person name="Thang M."/>
            <person name="Chan C."/>
        </authorList>
    </citation>
    <scope>NUCLEOTIDE SEQUENCE [LARGE SCALE GENOMIC DNA]</scope>
</reference>
<evidence type="ECO:0000256" key="1">
    <source>
        <dbReference type="ARBA" id="ARBA00004141"/>
    </source>
</evidence>
<keyword evidence="8" id="KW-0732">Signal</keyword>
<evidence type="ECO:0000256" key="3">
    <source>
        <dbReference type="ARBA" id="ARBA00022692"/>
    </source>
</evidence>
<proteinExistence type="predicted"/>
<evidence type="ECO:0000256" key="8">
    <source>
        <dbReference type="SAM" id="SignalP"/>
    </source>
</evidence>
<feature type="signal peptide" evidence="8">
    <location>
        <begin position="1"/>
        <end position="22"/>
    </location>
</feature>